<evidence type="ECO:0000313" key="3">
    <source>
        <dbReference type="Proteomes" id="UP000765509"/>
    </source>
</evidence>
<dbReference type="OrthoDB" id="5431222at2759"/>
<organism evidence="2 3">
    <name type="scientific">Austropuccinia psidii MF-1</name>
    <dbReference type="NCBI Taxonomy" id="1389203"/>
    <lineage>
        <taxon>Eukaryota</taxon>
        <taxon>Fungi</taxon>
        <taxon>Dikarya</taxon>
        <taxon>Basidiomycota</taxon>
        <taxon>Pucciniomycotina</taxon>
        <taxon>Pucciniomycetes</taxon>
        <taxon>Pucciniales</taxon>
        <taxon>Sphaerophragmiaceae</taxon>
        <taxon>Austropuccinia</taxon>
    </lineage>
</organism>
<feature type="compositionally biased region" description="Basic and acidic residues" evidence="1">
    <location>
        <begin position="62"/>
        <end position="79"/>
    </location>
</feature>
<name>A0A9Q3DF20_9BASI</name>
<dbReference type="AlphaFoldDB" id="A0A9Q3DF20"/>
<keyword evidence="3" id="KW-1185">Reference proteome</keyword>
<proteinExistence type="predicted"/>
<dbReference type="Proteomes" id="UP000765509">
    <property type="component" value="Unassembled WGS sequence"/>
</dbReference>
<sequence>MKEIHGRRNWPWWRSQIIQKYRNDTWIWQKTLSFGNDRYTVDKDPYDWCLRQSKRYNNHSTGDNRENPTLEAKETHDSDSEITTGFHNWESPNHYEDNSPKDREEIFASKEETRRDQEGPESDSDSVGNGCGNNSYSKPNPHEEYFVESKNLGTEEIGPVHSKRRKPMTKHVDGLKHKPPDREGMTTRKLLAQGHMNHTNTSNMKGKSHQ</sequence>
<evidence type="ECO:0000313" key="2">
    <source>
        <dbReference type="EMBL" id="MBW0498872.1"/>
    </source>
</evidence>
<comment type="caution">
    <text evidence="2">The sequence shown here is derived from an EMBL/GenBank/DDBJ whole genome shotgun (WGS) entry which is preliminary data.</text>
</comment>
<reference evidence="2" key="1">
    <citation type="submission" date="2021-03" db="EMBL/GenBank/DDBJ databases">
        <title>Draft genome sequence of rust myrtle Austropuccinia psidii MF-1, a brazilian biotype.</title>
        <authorList>
            <person name="Quecine M.C."/>
            <person name="Pachon D.M.R."/>
            <person name="Bonatelli M.L."/>
            <person name="Correr F.H."/>
            <person name="Franceschini L.M."/>
            <person name="Leite T.F."/>
            <person name="Margarido G.R.A."/>
            <person name="Almeida C.A."/>
            <person name="Ferrarezi J.A."/>
            <person name="Labate C.A."/>
        </authorList>
    </citation>
    <scope>NUCLEOTIDE SEQUENCE</scope>
    <source>
        <strain evidence="2">MF-1</strain>
    </source>
</reference>
<feature type="region of interest" description="Disordered" evidence="1">
    <location>
        <begin position="57"/>
        <end position="184"/>
    </location>
</feature>
<evidence type="ECO:0000256" key="1">
    <source>
        <dbReference type="SAM" id="MobiDB-lite"/>
    </source>
</evidence>
<protein>
    <submittedName>
        <fullName evidence="2">Uncharacterized protein</fullName>
    </submittedName>
</protein>
<gene>
    <name evidence="2" type="ORF">O181_038587</name>
</gene>
<dbReference type="EMBL" id="AVOT02014950">
    <property type="protein sequence ID" value="MBW0498872.1"/>
    <property type="molecule type" value="Genomic_DNA"/>
</dbReference>
<accession>A0A9Q3DF20</accession>
<feature type="compositionally biased region" description="Basic and acidic residues" evidence="1">
    <location>
        <begin position="170"/>
        <end position="184"/>
    </location>
</feature>
<feature type="compositionally biased region" description="Basic and acidic residues" evidence="1">
    <location>
        <begin position="93"/>
        <end position="118"/>
    </location>
</feature>